<dbReference type="PANTHER" id="PTHR31751:SF7">
    <property type="entry name" value="THAP-TYPE DOMAIN-CONTAINING PROTEIN"/>
    <property type="match status" value="1"/>
</dbReference>
<accession>A0A914Y8S0</accession>
<name>A0A914Y8S0_9BILA</name>
<sequence>MLKDRNGAVNILMDGQYDSPGYCAMMCKVTAIDAKSGYAVGIQTLQRTMTENKSARMEIEGVRRIMKEMENNGVHVDRATTDRNTGVIALFREEFPKTQHKNDTWHMVKGVKKDLMNESKKKRSQDLAAYVPLIKNHFWYSVEKANGDGEMCREILLSGLFHLIGIHKWKKGKICKQLKMYILRIIGKDDESYNQFLKKNPDNCSKFFKV</sequence>
<keyword evidence="1" id="KW-1185">Reference proteome</keyword>
<dbReference type="AlphaFoldDB" id="A0A914Y8S0"/>
<organism evidence="1 2">
    <name type="scientific">Panagrolaimus superbus</name>
    <dbReference type="NCBI Taxonomy" id="310955"/>
    <lineage>
        <taxon>Eukaryota</taxon>
        <taxon>Metazoa</taxon>
        <taxon>Ecdysozoa</taxon>
        <taxon>Nematoda</taxon>
        <taxon>Chromadorea</taxon>
        <taxon>Rhabditida</taxon>
        <taxon>Tylenchina</taxon>
        <taxon>Panagrolaimomorpha</taxon>
        <taxon>Panagrolaimoidea</taxon>
        <taxon>Panagrolaimidae</taxon>
        <taxon>Panagrolaimus</taxon>
    </lineage>
</organism>
<reference evidence="2" key="1">
    <citation type="submission" date="2022-11" db="UniProtKB">
        <authorList>
            <consortium name="WormBaseParasite"/>
        </authorList>
    </citation>
    <scope>IDENTIFICATION</scope>
</reference>
<dbReference type="Proteomes" id="UP000887577">
    <property type="component" value="Unplaced"/>
</dbReference>
<evidence type="ECO:0000313" key="2">
    <source>
        <dbReference type="WBParaSite" id="PSU_v2.g15852.t1"/>
    </source>
</evidence>
<proteinExistence type="predicted"/>
<protein>
    <submittedName>
        <fullName evidence="2">MULE transposase domain-containing protein</fullName>
    </submittedName>
</protein>
<dbReference type="WBParaSite" id="PSU_v2.g15852.t1">
    <property type="protein sequence ID" value="PSU_v2.g15852.t1"/>
    <property type="gene ID" value="PSU_v2.g15852"/>
</dbReference>
<evidence type="ECO:0000313" key="1">
    <source>
        <dbReference type="Proteomes" id="UP000887577"/>
    </source>
</evidence>
<dbReference type="PANTHER" id="PTHR31751">
    <property type="entry name" value="SI:CH211-108C17.2-RELATED-RELATED"/>
    <property type="match status" value="1"/>
</dbReference>